<dbReference type="GO" id="GO:0022857">
    <property type="term" value="F:transmembrane transporter activity"/>
    <property type="evidence" value="ECO:0007669"/>
    <property type="project" value="InterPro"/>
</dbReference>
<feature type="transmembrane region" description="Helical" evidence="5">
    <location>
        <begin position="142"/>
        <end position="165"/>
    </location>
</feature>
<dbReference type="SUPFAM" id="SSF103473">
    <property type="entry name" value="MFS general substrate transporter"/>
    <property type="match status" value="1"/>
</dbReference>
<proteinExistence type="predicted"/>
<dbReference type="PANTHER" id="PTHR11360:SF284">
    <property type="entry name" value="EG:103B4.3 PROTEIN-RELATED"/>
    <property type="match status" value="1"/>
</dbReference>
<feature type="transmembrane region" description="Helical" evidence="5">
    <location>
        <begin position="368"/>
        <end position="390"/>
    </location>
</feature>
<dbReference type="InterPro" id="IPR050327">
    <property type="entry name" value="Proton-linked_MCT"/>
</dbReference>
<organism evidence="7 8">
    <name type="scientific">Bradyrhizobium lablabi</name>
    <dbReference type="NCBI Taxonomy" id="722472"/>
    <lineage>
        <taxon>Bacteria</taxon>
        <taxon>Pseudomonadati</taxon>
        <taxon>Pseudomonadota</taxon>
        <taxon>Alphaproteobacteria</taxon>
        <taxon>Hyphomicrobiales</taxon>
        <taxon>Nitrobacteraceae</taxon>
        <taxon>Bradyrhizobium</taxon>
    </lineage>
</organism>
<dbReference type="PROSITE" id="PS50850">
    <property type="entry name" value="MFS"/>
    <property type="match status" value="1"/>
</dbReference>
<evidence type="ECO:0000259" key="6">
    <source>
        <dbReference type="PROSITE" id="PS50850"/>
    </source>
</evidence>
<dbReference type="InterPro" id="IPR036259">
    <property type="entry name" value="MFS_trans_sf"/>
</dbReference>
<dbReference type="Gene3D" id="1.20.1250.20">
    <property type="entry name" value="MFS general substrate transporter like domains"/>
    <property type="match status" value="2"/>
</dbReference>
<protein>
    <submittedName>
        <fullName evidence="7">Sugar phosphate permease</fullName>
    </submittedName>
</protein>
<keyword evidence="3 5" id="KW-0472">Membrane</keyword>
<dbReference type="InterPro" id="IPR011701">
    <property type="entry name" value="MFS"/>
</dbReference>
<feature type="transmembrane region" description="Helical" evidence="5">
    <location>
        <begin position="203"/>
        <end position="227"/>
    </location>
</feature>
<evidence type="ECO:0000256" key="1">
    <source>
        <dbReference type="ARBA" id="ARBA00022692"/>
    </source>
</evidence>
<feature type="transmembrane region" description="Helical" evidence="5">
    <location>
        <begin position="305"/>
        <end position="329"/>
    </location>
</feature>
<feature type="domain" description="Major facilitator superfamily (MFS) profile" evidence="6">
    <location>
        <begin position="51"/>
        <end position="457"/>
    </location>
</feature>
<evidence type="ECO:0000256" key="3">
    <source>
        <dbReference type="ARBA" id="ARBA00023136"/>
    </source>
</evidence>
<feature type="transmembrane region" description="Helical" evidence="5">
    <location>
        <begin position="86"/>
        <end position="106"/>
    </location>
</feature>
<feature type="transmembrane region" description="Helical" evidence="5">
    <location>
        <begin position="118"/>
        <end position="136"/>
    </location>
</feature>
<evidence type="ECO:0000256" key="2">
    <source>
        <dbReference type="ARBA" id="ARBA00022989"/>
    </source>
</evidence>
<feature type="compositionally biased region" description="Basic and acidic residues" evidence="4">
    <location>
        <begin position="24"/>
        <end position="38"/>
    </location>
</feature>
<dbReference type="Pfam" id="PF07690">
    <property type="entry name" value="MFS_1"/>
    <property type="match status" value="1"/>
</dbReference>
<dbReference type="PANTHER" id="PTHR11360">
    <property type="entry name" value="MONOCARBOXYLATE TRANSPORTER"/>
    <property type="match status" value="1"/>
</dbReference>
<dbReference type="EMBL" id="LT670844">
    <property type="protein sequence ID" value="SHK00637.1"/>
    <property type="molecule type" value="Genomic_DNA"/>
</dbReference>
<evidence type="ECO:0000256" key="5">
    <source>
        <dbReference type="SAM" id="Phobius"/>
    </source>
</evidence>
<feature type="transmembrane region" description="Helical" evidence="5">
    <location>
        <begin position="433"/>
        <end position="452"/>
    </location>
</feature>
<accession>A0A1M6NY19</accession>
<dbReference type="AlphaFoldDB" id="A0A1M6NY19"/>
<keyword evidence="2 5" id="KW-1133">Transmembrane helix</keyword>
<feature type="transmembrane region" description="Helical" evidence="5">
    <location>
        <begin position="177"/>
        <end position="197"/>
    </location>
</feature>
<feature type="region of interest" description="Disordered" evidence="4">
    <location>
        <begin position="19"/>
        <end position="38"/>
    </location>
</feature>
<dbReference type="Proteomes" id="UP000189935">
    <property type="component" value="Chromosome I"/>
</dbReference>
<feature type="transmembrane region" description="Helical" evidence="5">
    <location>
        <begin position="46"/>
        <end position="66"/>
    </location>
</feature>
<evidence type="ECO:0000313" key="8">
    <source>
        <dbReference type="Proteomes" id="UP000189935"/>
    </source>
</evidence>
<dbReference type="CDD" id="cd17355">
    <property type="entry name" value="MFS_YcxA_like"/>
    <property type="match status" value="1"/>
</dbReference>
<keyword evidence="1 5" id="KW-0812">Transmembrane</keyword>
<name>A0A1M6NY19_9BRAD</name>
<feature type="transmembrane region" description="Helical" evidence="5">
    <location>
        <begin position="276"/>
        <end position="293"/>
    </location>
</feature>
<feature type="transmembrane region" description="Helical" evidence="5">
    <location>
        <begin position="341"/>
        <end position="362"/>
    </location>
</feature>
<feature type="transmembrane region" description="Helical" evidence="5">
    <location>
        <begin position="402"/>
        <end position="421"/>
    </location>
</feature>
<dbReference type="InterPro" id="IPR020846">
    <property type="entry name" value="MFS_dom"/>
</dbReference>
<gene>
    <name evidence="7" type="ORF">SAMN05444159_2160</name>
</gene>
<reference evidence="7 8" key="1">
    <citation type="submission" date="2016-11" db="EMBL/GenBank/DDBJ databases">
        <authorList>
            <person name="Jaros S."/>
            <person name="Januszkiewicz K."/>
            <person name="Wedrychowicz H."/>
        </authorList>
    </citation>
    <scope>NUCLEOTIDE SEQUENCE [LARGE SCALE GENOMIC DNA]</scope>
    <source>
        <strain evidence="7 8">GAS499</strain>
    </source>
</reference>
<evidence type="ECO:0000313" key="7">
    <source>
        <dbReference type="EMBL" id="SHK00637.1"/>
    </source>
</evidence>
<evidence type="ECO:0000256" key="4">
    <source>
        <dbReference type="SAM" id="MobiDB-lite"/>
    </source>
</evidence>
<sequence length="469" mass="50405">MTLRRRQLPAVLYEKALTSSLPDGPKDQTKKSNGQDETRHPMRLPFFYGWVIIVVTFVTMAIGVNARTAFSLFFPPILDEFGWERGITAGAFSFGFLVSAAVSPLIGRLMDRFGPRAVMELGVALMGGGLLLAPLTTQPWHLYLTIGVMVGAGSVCLGYSGQSLFLPNWFIRRRGLAMGLAFAGVGIGSMTLLPWVQHMIEQTGWRTACTAMGILVFAVLAPINLLLRKRPEDIGLLPDGDAAPSASSAKPVSNIVDPEWAGTDWTLRRAIATARFWWIALGYFGGLYIWYAVQVHQTKYLLDIGFSPAVAVWALGAVSLLGIPGQIWLGHLSDRIGRESIWAASCLGFAICFAALIALKIYPSLMLVYLMVLAQGALGYGLTSIMGAVVLEIFQGKHYGSIFGTIMLAALAGGAAGPWLTGFLHDLSGSYTLAFAIGIAVSGLSAMAIWMASPGKIRAVAGQLHRVHG</sequence>